<dbReference type="SMART" id="SM01034">
    <property type="entry name" value="BLUF"/>
    <property type="match status" value="1"/>
</dbReference>
<dbReference type="InterPro" id="IPR036046">
    <property type="entry name" value="Acylphosphatase-like_dom_sf"/>
</dbReference>
<proteinExistence type="predicted"/>
<dbReference type="AlphaFoldDB" id="A0A6N3R6J0"/>
<gene>
    <name evidence="2" type="ORF">SFCCH060_1184</name>
</gene>
<dbReference type="GO" id="GO:0009882">
    <property type="term" value="F:blue light photoreceptor activity"/>
    <property type="evidence" value="ECO:0007669"/>
    <property type="project" value="InterPro"/>
</dbReference>
<evidence type="ECO:0000313" key="2">
    <source>
        <dbReference type="EMBL" id="EIQ14124.1"/>
    </source>
</evidence>
<dbReference type="Proteomes" id="UP000005406">
    <property type="component" value="Unassembled WGS sequence"/>
</dbReference>
<dbReference type="PROSITE" id="PS50925">
    <property type="entry name" value="BLUF"/>
    <property type="match status" value="1"/>
</dbReference>
<dbReference type="Pfam" id="PF04940">
    <property type="entry name" value="BLUF"/>
    <property type="match status" value="1"/>
</dbReference>
<dbReference type="EMBL" id="AKMW01000034">
    <property type="protein sequence ID" value="EIQ14124.1"/>
    <property type="molecule type" value="Genomic_DNA"/>
</dbReference>
<dbReference type="Gene3D" id="3.30.70.100">
    <property type="match status" value="1"/>
</dbReference>
<comment type="caution">
    <text evidence="2">The sequence shown here is derived from an EMBL/GenBank/DDBJ whole genome shotgun (WGS) entry which is preliminary data.</text>
</comment>
<dbReference type="GO" id="GO:0071949">
    <property type="term" value="F:FAD binding"/>
    <property type="evidence" value="ECO:0007669"/>
    <property type="project" value="InterPro"/>
</dbReference>
<feature type="domain" description="BLUF" evidence="1">
    <location>
        <begin position="2"/>
        <end position="93"/>
    </location>
</feature>
<evidence type="ECO:0000313" key="3">
    <source>
        <dbReference type="Proteomes" id="UP000005406"/>
    </source>
</evidence>
<organism evidence="2 3">
    <name type="scientific">Shigella flexneri CCH060</name>
    <dbReference type="NCBI Taxonomy" id="754091"/>
    <lineage>
        <taxon>Bacteria</taxon>
        <taxon>Pseudomonadati</taxon>
        <taxon>Pseudomonadota</taxon>
        <taxon>Gammaproteobacteria</taxon>
        <taxon>Enterobacterales</taxon>
        <taxon>Enterobacteriaceae</taxon>
        <taxon>Shigella</taxon>
    </lineage>
</organism>
<sequence length="133" mass="15652">MLTTLIYRSHIRDDEPVKKIEEMVSIANRRNMQSDVTGILLFNGSHFFQLLEGPEEQVKMIYRAICQDPRHYNIVELLCDYAPARRFGKAGMELFDLRLHERDDVLQAVFDKGTSKFQLTYDDRALQFFRTFG</sequence>
<dbReference type="SUPFAM" id="SSF54975">
    <property type="entry name" value="Acylphosphatase/BLUF domain-like"/>
    <property type="match status" value="1"/>
</dbReference>
<name>A0A6N3R6J0_SHIFL</name>
<evidence type="ECO:0000259" key="1">
    <source>
        <dbReference type="PROSITE" id="PS50925"/>
    </source>
</evidence>
<dbReference type="InterPro" id="IPR007024">
    <property type="entry name" value="BLUF_domain"/>
</dbReference>
<protein>
    <submittedName>
        <fullName evidence="2">Sensors of blue-light using FAD family protein</fullName>
    </submittedName>
</protein>
<accession>A0A6N3R6J0</accession>
<reference evidence="2 3" key="1">
    <citation type="submission" date="2012-03" db="EMBL/GenBank/DDBJ databases">
        <authorList>
            <person name="Rasko D."/>
            <person name="Redman J."/>
            <person name="Daugherty S.C."/>
            <person name="Tallon L."/>
            <person name="Sadzewicz L."/>
            <person name="Jones K."/>
            <person name="Santana-Cruz I."/>
            <person name="Liu X."/>
        </authorList>
    </citation>
    <scope>NUCLEOTIDE SEQUENCE [LARGE SCALE GENOMIC DNA]</scope>
    <source>
        <strain evidence="2 3">CCH060</strain>
    </source>
</reference>